<keyword evidence="1" id="KW-0371">Homeobox</keyword>
<gene>
    <name evidence="1" type="ORF">MUK42_15088</name>
</gene>
<keyword evidence="1" id="KW-0238">DNA-binding</keyword>
<reference evidence="1" key="1">
    <citation type="submission" date="2022-05" db="EMBL/GenBank/DDBJ databases">
        <title>The Musa troglodytarum L. genome provides insights into the mechanism of non-climacteric behaviour and enrichment of carotenoids.</title>
        <authorList>
            <person name="Wang J."/>
        </authorList>
    </citation>
    <scope>NUCLEOTIDE SEQUENCE</scope>
    <source>
        <tissue evidence="1">Leaf</tissue>
    </source>
</reference>
<organism evidence="1 2">
    <name type="scientific">Musa troglodytarum</name>
    <name type="common">fe'i banana</name>
    <dbReference type="NCBI Taxonomy" id="320322"/>
    <lineage>
        <taxon>Eukaryota</taxon>
        <taxon>Viridiplantae</taxon>
        <taxon>Streptophyta</taxon>
        <taxon>Embryophyta</taxon>
        <taxon>Tracheophyta</taxon>
        <taxon>Spermatophyta</taxon>
        <taxon>Magnoliopsida</taxon>
        <taxon>Liliopsida</taxon>
        <taxon>Zingiberales</taxon>
        <taxon>Musaceae</taxon>
        <taxon>Musa</taxon>
    </lineage>
</organism>
<keyword evidence="2" id="KW-1185">Reference proteome</keyword>
<proteinExistence type="predicted"/>
<dbReference type="OrthoDB" id="6159439at2759"/>
<accession>A0A9E7L3T7</accession>
<name>A0A9E7L3T7_9LILI</name>
<evidence type="ECO:0000313" key="1">
    <source>
        <dbReference type="EMBL" id="URE43072.1"/>
    </source>
</evidence>
<evidence type="ECO:0000313" key="2">
    <source>
        <dbReference type="Proteomes" id="UP001055439"/>
    </source>
</evidence>
<dbReference type="Proteomes" id="UP001055439">
    <property type="component" value="Chromosome 9"/>
</dbReference>
<dbReference type="AlphaFoldDB" id="A0A9E7L3T7"/>
<protein>
    <submittedName>
        <fullName evidence="1">Homeobox-leucine zipper protein</fullName>
    </submittedName>
</protein>
<sequence>MKPQKSASATCWAAWEINLPSGHGQITTTFISLFDLVDISRPPSNARSMYVFQFASLTLLSACLVHYKFPCKIVPDVTSFALLHKKLSLGK</sequence>
<dbReference type="EMBL" id="CP097511">
    <property type="protein sequence ID" value="URE43072.1"/>
    <property type="molecule type" value="Genomic_DNA"/>
</dbReference>
<dbReference type="GO" id="GO:0003677">
    <property type="term" value="F:DNA binding"/>
    <property type="evidence" value="ECO:0007669"/>
    <property type="project" value="UniProtKB-KW"/>
</dbReference>